<dbReference type="Proteomes" id="UP001221757">
    <property type="component" value="Unassembled WGS sequence"/>
</dbReference>
<reference evidence="1" key="1">
    <citation type="submission" date="2023-03" db="EMBL/GenBank/DDBJ databases">
        <title>Massive genome expansion in bonnet fungi (Mycena s.s.) driven by repeated elements and novel gene families across ecological guilds.</title>
        <authorList>
            <consortium name="Lawrence Berkeley National Laboratory"/>
            <person name="Harder C.B."/>
            <person name="Miyauchi S."/>
            <person name="Viragh M."/>
            <person name="Kuo A."/>
            <person name="Thoen E."/>
            <person name="Andreopoulos B."/>
            <person name="Lu D."/>
            <person name="Skrede I."/>
            <person name="Drula E."/>
            <person name="Henrissat B."/>
            <person name="Morin E."/>
            <person name="Kohler A."/>
            <person name="Barry K."/>
            <person name="LaButti K."/>
            <person name="Morin E."/>
            <person name="Salamov A."/>
            <person name="Lipzen A."/>
            <person name="Mereny Z."/>
            <person name="Hegedus B."/>
            <person name="Baldrian P."/>
            <person name="Stursova M."/>
            <person name="Weitz H."/>
            <person name="Taylor A."/>
            <person name="Grigoriev I.V."/>
            <person name="Nagy L.G."/>
            <person name="Martin F."/>
            <person name="Kauserud H."/>
        </authorList>
    </citation>
    <scope>NUCLEOTIDE SEQUENCE</scope>
    <source>
        <strain evidence="1">CBHHK067</strain>
    </source>
</reference>
<organism evidence="1 2">
    <name type="scientific">Mycena rosella</name>
    <name type="common">Pink bonnet</name>
    <name type="synonym">Agaricus rosellus</name>
    <dbReference type="NCBI Taxonomy" id="1033263"/>
    <lineage>
        <taxon>Eukaryota</taxon>
        <taxon>Fungi</taxon>
        <taxon>Dikarya</taxon>
        <taxon>Basidiomycota</taxon>
        <taxon>Agaricomycotina</taxon>
        <taxon>Agaricomycetes</taxon>
        <taxon>Agaricomycetidae</taxon>
        <taxon>Agaricales</taxon>
        <taxon>Marasmiineae</taxon>
        <taxon>Mycenaceae</taxon>
        <taxon>Mycena</taxon>
    </lineage>
</organism>
<dbReference type="AlphaFoldDB" id="A0AAD7CMS0"/>
<gene>
    <name evidence="1" type="ORF">B0H17DRAFT_1214544</name>
</gene>
<proteinExistence type="predicted"/>
<keyword evidence="2" id="KW-1185">Reference proteome</keyword>
<evidence type="ECO:0000313" key="2">
    <source>
        <dbReference type="Proteomes" id="UP001221757"/>
    </source>
</evidence>
<accession>A0AAD7CMS0</accession>
<evidence type="ECO:0000313" key="1">
    <source>
        <dbReference type="EMBL" id="KAJ7653834.1"/>
    </source>
</evidence>
<protein>
    <submittedName>
        <fullName evidence="1">Uncharacterized protein</fullName>
    </submittedName>
</protein>
<name>A0AAD7CMS0_MYCRO</name>
<comment type="caution">
    <text evidence="1">The sequence shown here is derived from an EMBL/GenBank/DDBJ whole genome shotgun (WGS) entry which is preliminary data.</text>
</comment>
<dbReference type="EMBL" id="JARKIE010000329">
    <property type="protein sequence ID" value="KAJ7653834.1"/>
    <property type="molecule type" value="Genomic_DNA"/>
</dbReference>
<sequence length="210" mass="23715">MFRDRLALEPLVHLRAVDIHYPMLNARLIAYTFSAVPPPRVERLVLVLRSNSNRLHECLHAAGAALRTLELTFPAEAPRDLRLGHVMTAPLKTNLHVLHLSSPHRDIFAIAAHLLSLVRHAPHLEVLIIEIEAGDTPVDEVSVEELERVLDALPALSCLRIHTLAEWHAHIPMSLLDRAGSVLIWHERRGREIVVKKSLVLLVECQLNFQ</sequence>